<keyword evidence="2" id="KW-1185">Reference proteome</keyword>
<dbReference type="Gene3D" id="2.40.128.20">
    <property type="match status" value="1"/>
</dbReference>
<dbReference type="Pfam" id="PF09148">
    <property type="entry name" value="DUF1934"/>
    <property type="match status" value="1"/>
</dbReference>
<dbReference type="EMBL" id="BEXA01000007">
    <property type="protein sequence ID" value="GAY74197.1"/>
    <property type="molecule type" value="Genomic_DNA"/>
</dbReference>
<dbReference type="SUPFAM" id="SSF50814">
    <property type="entry name" value="Lipocalins"/>
    <property type="match status" value="1"/>
</dbReference>
<reference evidence="1 2" key="1">
    <citation type="submission" date="2017-11" db="EMBL/GenBank/DDBJ databases">
        <title>Draft Genome Sequence of Lactobacillus curieae NBRC 111893 isolated from Koso, a Japanese sugar-Vegetable Fermented Beverage.</title>
        <authorList>
            <person name="Chiou T.Y."/>
            <person name="Oshima K."/>
            <person name="Suda W."/>
            <person name="Hattori M."/>
            <person name="Takahashi T."/>
        </authorList>
    </citation>
    <scope>NUCLEOTIDE SEQUENCE [LARGE SCALE GENOMIC DNA]</scope>
    <source>
        <strain evidence="1 2">NBRC111893</strain>
    </source>
</reference>
<dbReference type="InterPro" id="IPR012674">
    <property type="entry name" value="Calycin"/>
</dbReference>
<name>A0A401FPD6_9LACO</name>
<gene>
    <name evidence="1" type="ORF">NBRC111893_2343</name>
</gene>
<evidence type="ECO:0000313" key="1">
    <source>
        <dbReference type="EMBL" id="GAY74197.1"/>
    </source>
</evidence>
<dbReference type="OrthoDB" id="2151645at2"/>
<dbReference type="STRING" id="1138822.PL11_007180"/>
<comment type="caution">
    <text evidence="1">The sequence shown here is derived from an EMBL/GenBank/DDBJ whole genome shotgun (WGS) entry which is preliminary data.</text>
</comment>
<accession>A0A401FPD6</accession>
<protein>
    <submittedName>
        <fullName evidence="1">DUF1934 domain-containing protein</fullName>
    </submittedName>
</protein>
<dbReference type="RefSeq" id="WP_125008896.1">
    <property type="nucleotide sequence ID" value="NZ_BEXA01000007.1"/>
</dbReference>
<sequence length="144" mass="16099">MDNPTNNLPVQIHLRTDILQDGKKANYVFDMEGQLVEIGNAIYIRYDEEVAGESIPVTIKITGNGDVKITRSGENRSQLMFSEGKRISAVYKTPYGPLDIQTVTLGLDVELLENPLRGTIEISYLLYAGQEMLGKYNISLQFTV</sequence>
<proteinExistence type="predicted"/>
<dbReference type="AlphaFoldDB" id="A0A401FPD6"/>
<organism evidence="1 2">
    <name type="scientific">Lentilactobacillus kosonis</name>
    <dbReference type="NCBI Taxonomy" id="2810561"/>
    <lineage>
        <taxon>Bacteria</taxon>
        <taxon>Bacillati</taxon>
        <taxon>Bacillota</taxon>
        <taxon>Bacilli</taxon>
        <taxon>Lactobacillales</taxon>
        <taxon>Lactobacillaceae</taxon>
        <taxon>Lentilactobacillus</taxon>
    </lineage>
</organism>
<dbReference type="InterPro" id="IPR015231">
    <property type="entry name" value="DUF1934"/>
</dbReference>
<evidence type="ECO:0000313" key="2">
    <source>
        <dbReference type="Proteomes" id="UP000286974"/>
    </source>
</evidence>
<dbReference type="Proteomes" id="UP000286974">
    <property type="component" value="Unassembled WGS sequence"/>
</dbReference>